<gene>
    <name evidence="7" type="ORF">BSZ36_12745</name>
</gene>
<feature type="coiled-coil region" evidence="2">
    <location>
        <begin position="182"/>
        <end position="230"/>
    </location>
</feature>
<evidence type="ECO:0000313" key="8">
    <source>
        <dbReference type="Proteomes" id="UP000216446"/>
    </source>
</evidence>
<reference evidence="7 8" key="1">
    <citation type="submission" date="2016-11" db="EMBL/GenBank/DDBJ databases">
        <title>Study of marine rhodopsin-containing bacteria.</title>
        <authorList>
            <person name="Yoshizawa S."/>
            <person name="Kumagai Y."/>
            <person name="Kogure K."/>
        </authorList>
    </citation>
    <scope>NUCLEOTIDE SEQUENCE [LARGE SCALE GENOMIC DNA]</scope>
    <source>
        <strain evidence="7 8">SG-29</strain>
    </source>
</reference>
<dbReference type="RefSeq" id="WP_179271180.1">
    <property type="nucleotide sequence ID" value="NZ_MQWB01000001.1"/>
</dbReference>
<dbReference type="Gene3D" id="1.10.287.470">
    <property type="entry name" value="Helix hairpin bin"/>
    <property type="match status" value="2"/>
</dbReference>
<dbReference type="Gene3D" id="2.40.30.170">
    <property type="match status" value="1"/>
</dbReference>
<evidence type="ECO:0000256" key="4">
    <source>
        <dbReference type="SAM" id="SignalP"/>
    </source>
</evidence>
<comment type="similarity">
    <text evidence="1">Belongs to the membrane fusion protein (MFP) (TC 8.A.1) family.</text>
</comment>
<dbReference type="EMBL" id="MQWB01000001">
    <property type="protein sequence ID" value="OZC03774.1"/>
    <property type="molecule type" value="Genomic_DNA"/>
</dbReference>
<keyword evidence="8" id="KW-1185">Reference proteome</keyword>
<dbReference type="Pfam" id="PF25954">
    <property type="entry name" value="Beta-barrel_RND_2"/>
    <property type="match status" value="1"/>
</dbReference>
<organism evidence="7 8">
    <name type="scientific">Rubricoccus marinus</name>
    <dbReference type="NCBI Taxonomy" id="716817"/>
    <lineage>
        <taxon>Bacteria</taxon>
        <taxon>Pseudomonadati</taxon>
        <taxon>Rhodothermota</taxon>
        <taxon>Rhodothermia</taxon>
        <taxon>Rhodothermales</taxon>
        <taxon>Rubricoccaceae</taxon>
        <taxon>Rubricoccus</taxon>
    </lineage>
</organism>
<dbReference type="Pfam" id="PF25989">
    <property type="entry name" value="YknX_C"/>
    <property type="match status" value="1"/>
</dbReference>
<feature type="compositionally biased region" description="Low complexity" evidence="3">
    <location>
        <begin position="427"/>
        <end position="442"/>
    </location>
</feature>
<dbReference type="Proteomes" id="UP000216446">
    <property type="component" value="Unassembled WGS sequence"/>
</dbReference>
<proteinExistence type="inferred from homology"/>
<feature type="domain" description="CusB-like beta-barrel" evidence="5">
    <location>
        <begin position="272"/>
        <end position="345"/>
    </location>
</feature>
<dbReference type="Gene3D" id="2.40.420.20">
    <property type="match status" value="1"/>
</dbReference>
<feature type="region of interest" description="Disordered" evidence="3">
    <location>
        <begin position="415"/>
        <end position="454"/>
    </location>
</feature>
<dbReference type="InterPro" id="IPR058792">
    <property type="entry name" value="Beta-barrel_RND_2"/>
</dbReference>
<dbReference type="SUPFAM" id="SSF111369">
    <property type="entry name" value="HlyD-like secretion proteins"/>
    <property type="match status" value="1"/>
</dbReference>
<dbReference type="Gene3D" id="2.40.50.100">
    <property type="match status" value="1"/>
</dbReference>
<keyword evidence="2" id="KW-0175">Coiled coil</keyword>
<name>A0A259U1S9_9BACT</name>
<dbReference type="FunFam" id="2.40.30.170:FF:000010">
    <property type="entry name" value="Efflux RND transporter periplasmic adaptor subunit"/>
    <property type="match status" value="1"/>
</dbReference>
<dbReference type="PANTHER" id="PTHR30469:SF15">
    <property type="entry name" value="HLYD FAMILY OF SECRETION PROTEINS"/>
    <property type="match status" value="1"/>
</dbReference>
<evidence type="ECO:0000256" key="2">
    <source>
        <dbReference type="SAM" id="Coils"/>
    </source>
</evidence>
<protein>
    <submittedName>
        <fullName evidence="7">Uncharacterized protein</fullName>
    </submittedName>
</protein>
<feature type="domain" description="YknX-like C-terminal permuted SH3-like" evidence="6">
    <location>
        <begin position="351"/>
        <end position="423"/>
    </location>
</feature>
<dbReference type="PROSITE" id="PS51257">
    <property type="entry name" value="PROKAR_LIPOPROTEIN"/>
    <property type="match status" value="1"/>
</dbReference>
<evidence type="ECO:0000256" key="3">
    <source>
        <dbReference type="SAM" id="MobiDB-lite"/>
    </source>
</evidence>
<dbReference type="GO" id="GO:1990281">
    <property type="term" value="C:efflux pump complex"/>
    <property type="evidence" value="ECO:0007669"/>
    <property type="project" value="TreeGrafter"/>
</dbReference>
<accession>A0A259U1S9</accession>
<dbReference type="PANTHER" id="PTHR30469">
    <property type="entry name" value="MULTIDRUG RESISTANCE PROTEIN MDTA"/>
    <property type="match status" value="1"/>
</dbReference>
<dbReference type="AlphaFoldDB" id="A0A259U1S9"/>
<evidence type="ECO:0000313" key="7">
    <source>
        <dbReference type="EMBL" id="OZC03774.1"/>
    </source>
</evidence>
<evidence type="ECO:0000259" key="6">
    <source>
        <dbReference type="Pfam" id="PF25989"/>
    </source>
</evidence>
<feature type="signal peptide" evidence="4">
    <location>
        <begin position="1"/>
        <end position="21"/>
    </location>
</feature>
<evidence type="ECO:0000256" key="1">
    <source>
        <dbReference type="ARBA" id="ARBA00009477"/>
    </source>
</evidence>
<dbReference type="InParanoid" id="A0A259U1S9"/>
<evidence type="ECO:0000259" key="5">
    <source>
        <dbReference type="Pfam" id="PF25954"/>
    </source>
</evidence>
<sequence length="454" mass="46525">MSRLAPALRFSALPLLALALAACNAPGDAPEASGAADSTDTGVPVEVVLADPDFFEDAIELTGNVDAPNDALLSPDVPGSLTFVAPLGSYIGRGGTVAQVKANTQAAGVAQSRAGVATAQAGIAQAQAGIAGAEAGVRAAQAQRQAAQAQLDLAQDQYTRQLPLYRDSILSALEFRGVETQLAQARAQAAQADAGIAQAQGQLRASREQLNAARSQVNAAQAGVQSAQAQLSNTRIVAPFGGVVEARLQEPGELASPGAPVVRLVASGGLTVKAGIPERYAGDIEVGTQVRVIPSAYGAEPRGGRVTFVGTAIDPQSRTFPVEIAVENGDRTLKPDMVVRLQVAREVLQDAIVVPQEAVIRDERGTSVFVAVTDANGRSVAERRPVELGPNAGDRIVLLSGVSSGDRIIVSGQTSLNDGDLVKPTERQAPAASGAASETAQRQRPNGAATEPTI</sequence>
<dbReference type="InterPro" id="IPR058637">
    <property type="entry name" value="YknX-like_C"/>
</dbReference>
<dbReference type="GO" id="GO:0015562">
    <property type="term" value="F:efflux transmembrane transporter activity"/>
    <property type="evidence" value="ECO:0007669"/>
    <property type="project" value="TreeGrafter"/>
</dbReference>
<feature type="chain" id="PRO_5012039829" evidence="4">
    <location>
        <begin position="22"/>
        <end position="454"/>
    </location>
</feature>
<feature type="coiled-coil region" evidence="2">
    <location>
        <begin position="130"/>
        <end position="157"/>
    </location>
</feature>
<dbReference type="InterPro" id="IPR006143">
    <property type="entry name" value="RND_pump_MFP"/>
</dbReference>
<dbReference type="NCBIfam" id="TIGR01730">
    <property type="entry name" value="RND_mfp"/>
    <property type="match status" value="1"/>
</dbReference>
<comment type="caution">
    <text evidence="7">The sequence shown here is derived from an EMBL/GenBank/DDBJ whole genome shotgun (WGS) entry which is preliminary data.</text>
</comment>
<keyword evidence="4" id="KW-0732">Signal</keyword>